<keyword evidence="1" id="KW-0732">Signal</keyword>
<evidence type="ECO:0000256" key="1">
    <source>
        <dbReference type="SAM" id="SignalP"/>
    </source>
</evidence>
<evidence type="ECO:0000313" key="2">
    <source>
        <dbReference type="EMBL" id="NJP65354.1"/>
    </source>
</evidence>
<reference evidence="2 3" key="1">
    <citation type="submission" date="2020-03" db="EMBL/GenBank/DDBJ databases">
        <title>Draft genome of Streptomyces sp. ventii, isolated from the Axial Seamount in the Pacific Ocean, and resequencing of the two type strains Streptomyces lonarensis strain NCL 716 and Streptomyces bohaiensis strain 11A07.</title>
        <authorList>
            <person name="Loughran R.M."/>
            <person name="Pfannmuller K.M."/>
            <person name="Wasson B.J."/>
            <person name="Deadmond M.C."/>
            <person name="Paddock B.E."/>
            <person name="Koyack M.J."/>
            <person name="Gallegos D.A."/>
            <person name="Mitchell E.A."/>
            <person name="Ushijima B."/>
            <person name="Saw J.H."/>
            <person name="Mcphail K.L."/>
            <person name="Videau P."/>
        </authorList>
    </citation>
    <scope>NUCLEOTIDE SEQUENCE [LARGE SCALE GENOMIC DNA]</scope>
    <source>
        <strain evidence="3">5675061</strain>
    </source>
</reference>
<accession>A0ABX1ADZ6</accession>
<feature type="signal peptide" evidence="1">
    <location>
        <begin position="1"/>
        <end position="20"/>
    </location>
</feature>
<dbReference type="EMBL" id="JAAVJB010000013">
    <property type="protein sequence ID" value="NJP65354.1"/>
    <property type="molecule type" value="Genomic_DNA"/>
</dbReference>
<name>A0ABX1ADZ6_9ACTN</name>
<protein>
    <recommendedName>
        <fullName evidence="4">Calcium-binding protein</fullName>
    </recommendedName>
</protein>
<dbReference type="InterPro" id="IPR043761">
    <property type="entry name" value="DUF5707"/>
</dbReference>
<evidence type="ECO:0000313" key="3">
    <source>
        <dbReference type="Proteomes" id="UP000746503"/>
    </source>
</evidence>
<gene>
    <name evidence="2" type="ORF">HCJ92_03410</name>
</gene>
<evidence type="ECO:0008006" key="4">
    <source>
        <dbReference type="Google" id="ProtNLM"/>
    </source>
</evidence>
<dbReference type="Pfam" id="PF18968">
    <property type="entry name" value="DUF5707"/>
    <property type="match status" value="1"/>
</dbReference>
<dbReference type="RefSeq" id="WP_167931879.1">
    <property type="nucleotide sequence ID" value="NZ_JAAVJB010000013.1"/>
</dbReference>
<dbReference type="Proteomes" id="UP000746503">
    <property type="component" value="Unassembled WGS sequence"/>
</dbReference>
<feature type="chain" id="PRO_5046836014" description="Calcium-binding protein" evidence="1">
    <location>
        <begin position="21"/>
        <end position="162"/>
    </location>
</feature>
<organism evidence="2 3">
    <name type="scientific">Streptomyces spiramenti</name>
    <dbReference type="NCBI Taxonomy" id="2720606"/>
    <lineage>
        <taxon>Bacteria</taxon>
        <taxon>Bacillati</taxon>
        <taxon>Actinomycetota</taxon>
        <taxon>Actinomycetes</taxon>
        <taxon>Kitasatosporales</taxon>
        <taxon>Streptomycetaceae</taxon>
        <taxon>Streptomyces</taxon>
    </lineage>
</organism>
<comment type="caution">
    <text evidence="2">The sequence shown here is derived from an EMBL/GenBank/DDBJ whole genome shotgun (WGS) entry which is preliminary data.</text>
</comment>
<proteinExistence type="predicted"/>
<sequence>MNKRVLVSAVVGVVTVGALAAGGMAVAAGGTSDELAMTNAQAEWVTDKDGKAVSLTVTTDFEGDFSGDSALKSVQVVALPEDFEDEFLQEIISYEDEAECTTVSEKKVSCVYTATDDGDYDDEEYAGYAEALAGEWTVSVLATTEGGETLFVKEATTFTVAF</sequence>
<keyword evidence="3" id="KW-1185">Reference proteome</keyword>